<accession>A0ABY4EBF9</accession>
<name>A0ABY4EBF9_VITST</name>
<dbReference type="RefSeq" id="WP_019958804.1">
    <property type="nucleotide sequence ID" value="NZ_CP091512.1"/>
</dbReference>
<gene>
    <name evidence="1" type="ORF">LVJ81_03380</name>
</gene>
<protein>
    <submittedName>
        <fullName evidence="1">Uncharacterized protein</fullName>
    </submittedName>
</protein>
<proteinExistence type="predicted"/>
<sequence>MHTTQALSSYLRVILHLQDQPALQQHQKQPPVQIYEDGYTIETTTHHYYFANGVHIECEVEQEWQDGAACAGDVCPPCDISYRVVDAQGLHIQPHQKSFKNSCQMHFWIQAHHLPADDTGTTPC</sequence>
<evidence type="ECO:0000313" key="2">
    <source>
        <dbReference type="Proteomes" id="UP000832034"/>
    </source>
</evidence>
<evidence type="ECO:0000313" key="1">
    <source>
        <dbReference type="EMBL" id="UOO93084.1"/>
    </source>
</evidence>
<organism evidence="1 2">
    <name type="scientific">Vitreoscilla stercoraria</name>
    <dbReference type="NCBI Taxonomy" id="61"/>
    <lineage>
        <taxon>Bacteria</taxon>
        <taxon>Pseudomonadati</taxon>
        <taxon>Pseudomonadota</taxon>
        <taxon>Betaproteobacteria</taxon>
        <taxon>Neisseriales</taxon>
        <taxon>Neisseriaceae</taxon>
        <taxon>Vitreoscilla</taxon>
    </lineage>
</organism>
<reference evidence="1" key="2">
    <citation type="journal article" date="2022" name="Res Sq">
        <title>Evolution of multicellular longitudinally dividing oral cavity symbionts (Neisseriaceae).</title>
        <authorList>
            <person name="Nyongesa S."/>
            <person name="Weber P."/>
            <person name="Bernet E."/>
            <person name="Pullido F."/>
            <person name="Nieckarz M."/>
            <person name="Delaby M."/>
            <person name="Nieves C."/>
            <person name="Viehboeck T."/>
            <person name="Krause N."/>
            <person name="Rivera-Millot A."/>
            <person name="Nakamura A."/>
            <person name="Vischer N."/>
            <person name="VanNieuwenhze M."/>
            <person name="Brun Y."/>
            <person name="Cava F."/>
            <person name="Bulgheresi S."/>
            <person name="Veyrier F."/>
        </authorList>
    </citation>
    <scope>NUCLEOTIDE SEQUENCE</scope>
    <source>
        <strain evidence="1">SAG 1488-6</strain>
    </source>
</reference>
<reference evidence="1" key="1">
    <citation type="submission" date="2021-12" db="EMBL/GenBank/DDBJ databases">
        <authorList>
            <person name="Veyrier F.J."/>
        </authorList>
    </citation>
    <scope>NUCLEOTIDE SEQUENCE</scope>
    <source>
        <strain evidence="1">SAG 1488-6</strain>
    </source>
</reference>
<keyword evidence="2" id="KW-1185">Reference proteome</keyword>
<dbReference type="EMBL" id="CP091512">
    <property type="protein sequence ID" value="UOO93084.1"/>
    <property type="molecule type" value="Genomic_DNA"/>
</dbReference>
<dbReference type="Proteomes" id="UP000832034">
    <property type="component" value="Chromosome"/>
</dbReference>